<dbReference type="PANTHER" id="PTHR30136:SF34">
    <property type="entry name" value="TRANSCRIPTIONAL REGULATOR"/>
    <property type="match status" value="1"/>
</dbReference>
<feature type="domain" description="IclR-ED" evidence="5">
    <location>
        <begin position="79"/>
        <end position="263"/>
    </location>
</feature>
<dbReference type="InterPro" id="IPR036388">
    <property type="entry name" value="WH-like_DNA-bd_sf"/>
</dbReference>
<keyword evidence="2" id="KW-0238">DNA-binding</keyword>
<evidence type="ECO:0000256" key="1">
    <source>
        <dbReference type="ARBA" id="ARBA00023015"/>
    </source>
</evidence>
<dbReference type="PROSITE" id="PS51077">
    <property type="entry name" value="HTH_ICLR"/>
    <property type="match status" value="1"/>
</dbReference>
<feature type="domain" description="HTH iclR-type" evidence="4">
    <location>
        <begin position="16"/>
        <end position="78"/>
    </location>
</feature>
<accession>A0ABV2QG66</accession>
<dbReference type="InterPro" id="IPR005471">
    <property type="entry name" value="Tscrpt_reg_IclR_N"/>
</dbReference>
<proteinExistence type="predicted"/>
<dbReference type="SMART" id="SM00346">
    <property type="entry name" value="HTH_ICLR"/>
    <property type="match status" value="1"/>
</dbReference>
<dbReference type="SUPFAM" id="SSF46785">
    <property type="entry name" value="Winged helix' DNA-binding domain"/>
    <property type="match status" value="1"/>
</dbReference>
<dbReference type="RefSeq" id="WP_354448643.1">
    <property type="nucleotide sequence ID" value="NZ_JBEPSH010000013.1"/>
</dbReference>
<dbReference type="InterPro" id="IPR050707">
    <property type="entry name" value="HTH_MetabolicPath_Reg"/>
</dbReference>
<dbReference type="PANTHER" id="PTHR30136">
    <property type="entry name" value="HELIX-TURN-HELIX TRANSCRIPTIONAL REGULATOR, ICLR FAMILY"/>
    <property type="match status" value="1"/>
</dbReference>
<evidence type="ECO:0000259" key="5">
    <source>
        <dbReference type="PROSITE" id="PS51078"/>
    </source>
</evidence>
<comment type="caution">
    <text evidence="6">The sequence shown here is derived from an EMBL/GenBank/DDBJ whole genome shotgun (WGS) entry which is preliminary data.</text>
</comment>
<dbReference type="SUPFAM" id="SSF55781">
    <property type="entry name" value="GAF domain-like"/>
    <property type="match status" value="1"/>
</dbReference>
<dbReference type="EMBL" id="JBEPSH010000013">
    <property type="protein sequence ID" value="MET4580029.1"/>
    <property type="molecule type" value="Genomic_DNA"/>
</dbReference>
<dbReference type="Gene3D" id="3.30.450.40">
    <property type="match status" value="1"/>
</dbReference>
<evidence type="ECO:0000256" key="3">
    <source>
        <dbReference type="ARBA" id="ARBA00023163"/>
    </source>
</evidence>
<protein>
    <submittedName>
        <fullName evidence="6">IclR family pca regulon transcriptional regulator</fullName>
    </submittedName>
</protein>
<organism evidence="6 7">
    <name type="scientific">Ottowia thiooxydans</name>
    <dbReference type="NCBI Taxonomy" id="219182"/>
    <lineage>
        <taxon>Bacteria</taxon>
        <taxon>Pseudomonadati</taxon>
        <taxon>Pseudomonadota</taxon>
        <taxon>Betaproteobacteria</taxon>
        <taxon>Burkholderiales</taxon>
        <taxon>Comamonadaceae</taxon>
        <taxon>Ottowia</taxon>
    </lineage>
</organism>
<sequence length="270" mass="29872">MTKKTSPDADRDPLFVNSVAKAFQLLEIFDKARPSASFSQAARELGMEKSAAQRAAHTLWRLGYLDKVGRDGEYRLSRRCLDMGQRYLEANRLIASASPFLKFLRRKTSASVNLAMLDGTDTVFPVRYTSLEMLGNDLGERPRLPAYCTATGIAILAAMPDEKVQEVLNKSELKPLMPKSIWQMDKILERIAKTREDGYALGVEEDFASDITVACSIRDAHTNDVAALGVSYSSEAMTVESILKDWSPLIVSVAREINTRLAEGAFGLDA</sequence>
<evidence type="ECO:0000259" key="4">
    <source>
        <dbReference type="PROSITE" id="PS51077"/>
    </source>
</evidence>
<evidence type="ECO:0000256" key="2">
    <source>
        <dbReference type="ARBA" id="ARBA00023125"/>
    </source>
</evidence>
<dbReference type="Gene3D" id="1.10.10.10">
    <property type="entry name" value="Winged helix-like DNA-binding domain superfamily/Winged helix DNA-binding domain"/>
    <property type="match status" value="1"/>
</dbReference>
<keyword evidence="7" id="KW-1185">Reference proteome</keyword>
<dbReference type="InterPro" id="IPR029016">
    <property type="entry name" value="GAF-like_dom_sf"/>
</dbReference>
<reference evidence="6 7" key="1">
    <citation type="submission" date="2024-06" db="EMBL/GenBank/DDBJ databases">
        <title>Sorghum-associated microbial communities from plants grown in Nebraska, USA.</title>
        <authorList>
            <person name="Schachtman D."/>
        </authorList>
    </citation>
    <scope>NUCLEOTIDE SEQUENCE [LARGE SCALE GENOMIC DNA]</scope>
    <source>
        <strain evidence="6 7">2709</strain>
    </source>
</reference>
<keyword evidence="3" id="KW-0804">Transcription</keyword>
<keyword evidence="1" id="KW-0805">Transcription regulation</keyword>
<dbReference type="InterPro" id="IPR014757">
    <property type="entry name" value="Tscrpt_reg_IclR_C"/>
</dbReference>
<dbReference type="Pfam" id="PF09339">
    <property type="entry name" value="HTH_IclR"/>
    <property type="match status" value="1"/>
</dbReference>
<dbReference type="InterPro" id="IPR036390">
    <property type="entry name" value="WH_DNA-bd_sf"/>
</dbReference>
<dbReference type="Pfam" id="PF01614">
    <property type="entry name" value="IclR_C"/>
    <property type="match status" value="1"/>
</dbReference>
<gene>
    <name evidence="6" type="ORF">ABIE13_005167</name>
</gene>
<dbReference type="PROSITE" id="PS51078">
    <property type="entry name" value="ICLR_ED"/>
    <property type="match status" value="1"/>
</dbReference>
<dbReference type="Proteomes" id="UP001549320">
    <property type="component" value="Unassembled WGS sequence"/>
</dbReference>
<evidence type="ECO:0000313" key="7">
    <source>
        <dbReference type="Proteomes" id="UP001549320"/>
    </source>
</evidence>
<evidence type="ECO:0000313" key="6">
    <source>
        <dbReference type="EMBL" id="MET4580029.1"/>
    </source>
</evidence>
<name>A0ABV2QG66_9BURK</name>